<dbReference type="InterPro" id="IPR015424">
    <property type="entry name" value="PyrdxlP-dep_Trfase"/>
</dbReference>
<dbReference type="PANTHER" id="PTHR11751:SF29">
    <property type="entry name" value="ALANINE TRANSAMINASE"/>
    <property type="match status" value="1"/>
</dbReference>
<evidence type="ECO:0000256" key="13">
    <source>
        <dbReference type="ARBA" id="ARBA00026106"/>
    </source>
</evidence>
<feature type="compositionally biased region" description="Low complexity" evidence="16">
    <location>
        <begin position="412"/>
        <end position="436"/>
    </location>
</feature>
<keyword evidence="6" id="KW-0663">Pyridoxal phosphate</keyword>
<dbReference type="EMBL" id="NJHN03000085">
    <property type="protein sequence ID" value="KAH9416887.1"/>
    <property type="molecule type" value="Genomic_DNA"/>
</dbReference>
<dbReference type="InterPro" id="IPR015421">
    <property type="entry name" value="PyrdxlP-dep_Trfase_major"/>
</dbReference>
<evidence type="ECO:0000256" key="8">
    <source>
        <dbReference type="ARBA" id="ARBA00023159"/>
    </source>
</evidence>
<keyword evidence="7" id="KW-0805">Transcription regulation</keyword>
<evidence type="ECO:0000256" key="12">
    <source>
        <dbReference type="ARBA" id="ARBA00025785"/>
    </source>
</evidence>
<feature type="compositionally biased region" description="Low complexity" evidence="16">
    <location>
        <begin position="563"/>
        <end position="616"/>
    </location>
</feature>
<feature type="region of interest" description="Disordered" evidence="16">
    <location>
        <begin position="791"/>
        <end position="885"/>
    </location>
</feature>
<feature type="domain" description="Mediator of RNA polymerase II transcription subunit 25 von Willebrand factor type A" evidence="19">
    <location>
        <begin position="224"/>
        <end position="310"/>
    </location>
</feature>
<dbReference type="Gene3D" id="1.10.287.1970">
    <property type="match status" value="1"/>
</dbReference>
<evidence type="ECO:0000256" key="3">
    <source>
        <dbReference type="ARBA" id="ARBA00011738"/>
    </source>
</evidence>
<dbReference type="Pfam" id="PF00155">
    <property type="entry name" value="Aminotran_1_2"/>
    <property type="match status" value="1"/>
</dbReference>
<comment type="cofactor">
    <cofactor evidence="1">
        <name>pyridoxal 5'-phosphate</name>
        <dbReference type="ChEBI" id="CHEBI:597326"/>
    </cofactor>
</comment>
<feature type="compositionally biased region" description="Low complexity" evidence="16">
    <location>
        <begin position="333"/>
        <end position="348"/>
    </location>
</feature>
<comment type="catalytic activity">
    <reaction evidence="15">
        <text>L-alanine + 2-oxoglutarate = pyruvate + L-glutamate</text>
        <dbReference type="Rhea" id="RHEA:19453"/>
        <dbReference type="ChEBI" id="CHEBI:15361"/>
        <dbReference type="ChEBI" id="CHEBI:16810"/>
        <dbReference type="ChEBI" id="CHEBI:29985"/>
        <dbReference type="ChEBI" id="CHEBI:57972"/>
        <dbReference type="EC" id="2.6.1.2"/>
    </reaction>
</comment>
<feature type="compositionally biased region" description="Polar residues" evidence="16">
    <location>
        <begin position="838"/>
        <end position="849"/>
    </location>
</feature>
<organism evidence="20 21">
    <name type="scientific">Dermatophagoides pteronyssinus</name>
    <name type="common">European house dust mite</name>
    <dbReference type="NCBI Taxonomy" id="6956"/>
    <lineage>
        <taxon>Eukaryota</taxon>
        <taxon>Metazoa</taxon>
        <taxon>Ecdysozoa</taxon>
        <taxon>Arthropoda</taxon>
        <taxon>Chelicerata</taxon>
        <taxon>Arachnida</taxon>
        <taxon>Acari</taxon>
        <taxon>Acariformes</taxon>
        <taxon>Sarcoptiformes</taxon>
        <taxon>Astigmata</taxon>
        <taxon>Psoroptidia</taxon>
        <taxon>Analgoidea</taxon>
        <taxon>Pyroglyphidae</taxon>
        <taxon>Dermatophagoidinae</taxon>
        <taxon>Dermatophagoides</taxon>
    </lineage>
</organism>
<feature type="compositionally biased region" description="Polar residues" evidence="16">
    <location>
        <begin position="375"/>
        <end position="388"/>
    </location>
</feature>
<keyword evidence="4" id="KW-0032">Aminotransferase</keyword>
<evidence type="ECO:0000256" key="10">
    <source>
        <dbReference type="ARBA" id="ARBA00023242"/>
    </source>
</evidence>
<comment type="subcellular location">
    <subcellularLocation>
        <location evidence="2">Nucleus</location>
    </subcellularLocation>
</comment>
<feature type="domain" description="Mediator complex subunit Med25 PTOV" evidence="18">
    <location>
        <begin position="644"/>
        <end position="792"/>
    </location>
</feature>
<evidence type="ECO:0000256" key="7">
    <source>
        <dbReference type="ARBA" id="ARBA00023015"/>
    </source>
</evidence>
<feature type="compositionally biased region" description="Low complexity" evidence="16">
    <location>
        <begin position="481"/>
        <end position="496"/>
    </location>
</feature>
<dbReference type="PANTHER" id="PTHR11751">
    <property type="entry name" value="ALANINE AMINOTRANSFERASE"/>
    <property type="match status" value="1"/>
</dbReference>
<proteinExistence type="inferred from homology"/>
<keyword evidence="10" id="KW-0539">Nucleus</keyword>
<feature type="compositionally biased region" description="Polar residues" evidence="16">
    <location>
        <begin position="355"/>
        <end position="368"/>
    </location>
</feature>
<feature type="domain" description="Aminotransferase class I/classII large" evidence="17">
    <location>
        <begin position="1153"/>
        <end position="1346"/>
    </location>
</feature>
<keyword evidence="8" id="KW-0010">Activator</keyword>
<keyword evidence="21" id="KW-1185">Reference proteome</keyword>
<evidence type="ECO:0000256" key="14">
    <source>
        <dbReference type="ARBA" id="ARBA00031958"/>
    </source>
</evidence>
<feature type="region of interest" description="Disordered" evidence="16">
    <location>
        <begin position="317"/>
        <end position="388"/>
    </location>
</feature>
<feature type="domain" description="Mediator of RNA polymerase II transcription subunit 25 von Willebrand factor type A" evidence="19">
    <location>
        <begin position="67"/>
        <end position="196"/>
    </location>
</feature>
<evidence type="ECO:0000256" key="9">
    <source>
        <dbReference type="ARBA" id="ARBA00023163"/>
    </source>
</evidence>
<reference evidence="20 21" key="1">
    <citation type="journal article" date="2018" name="J. Allergy Clin. Immunol.">
        <title>High-quality assembly of Dermatophagoides pteronyssinus genome and transcriptome reveals a wide range of novel allergens.</title>
        <authorList>
            <person name="Liu X.Y."/>
            <person name="Yang K.Y."/>
            <person name="Wang M.Q."/>
            <person name="Kwok J.S."/>
            <person name="Zeng X."/>
            <person name="Yang Z."/>
            <person name="Xiao X.J."/>
            <person name="Lau C.P."/>
            <person name="Li Y."/>
            <person name="Huang Z.M."/>
            <person name="Ba J.G."/>
            <person name="Yim A.K."/>
            <person name="Ouyang C.Y."/>
            <person name="Ngai S.M."/>
            <person name="Chan T.F."/>
            <person name="Leung E.L."/>
            <person name="Liu L."/>
            <person name="Liu Z.G."/>
            <person name="Tsui S.K."/>
        </authorList>
    </citation>
    <scope>NUCLEOTIDE SEQUENCE [LARGE SCALE GENOMIC DNA]</scope>
    <source>
        <strain evidence="20">Derp</strain>
    </source>
</reference>
<dbReference type="InterPro" id="IPR015422">
    <property type="entry name" value="PyrdxlP-dep_Trfase_small"/>
</dbReference>
<dbReference type="Gene3D" id="3.40.640.10">
    <property type="entry name" value="Type I PLP-dependent aspartate aminotransferase-like (Major domain)"/>
    <property type="match status" value="1"/>
</dbReference>
<evidence type="ECO:0000259" key="18">
    <source>
        <dbReference type="Pfam" id="PF11232"/>
    </source>
</evidence>
<dbReference type="CDD" id="cd00609">
    <property type="entry name" value="AAT_like"/>
    <property type="match status" value="1"/>
</dbReference>
<dbReference type="Gene3D" id="3.90.1150.10">
    <property type="entry name" value="Aspartate Aminotransferase, domain 1"/>
    <property type="match status" value="2"/>
</dbReference>
<dbReference type="SUPFAM" id="SSF53383">
    <property type="entry name" value="PLP-dependent transferases"/>
    <property type="match status" value="1"/>
</dbReference>
<comment type="caution">
    <text evidence="20">The sequence shown here is derived from an EMBL/GenBank/DDBJ whole genome shotgun (WGS) entry which is preliminary data.</text>
</comment>
<feature type="compositionally biased region" description="Low complexity" evidence="16">
    <location>
        <begin position="850"/>
        <end position="875"/>
    </location>
</feature>
<dbReference type="InterPro" id="IPR045088">
    <property type="entry name" value="ALAT1/2-like"/>
</dbReference>
<evidence type="ECO:0000259" key="19">
    <source>
        <dbReference type="Pfam" id="PF11265"/>
    </source>
</evidence>
<dbReference type="InterPro" id="IPR021394">
    <property type="entry name" value="Med25_PTOV"/>
</dbReference>
<comment type="pathway">
    <text evidence="11">Amino-acid degradation; L-alanine degradation via transaminase pathway; pyruvate from L-alanine: step 1/1.</text>
</comment>
<evidence type="ECO:0000256" key="11">
    <source>
        <dbReference type="ARBA" id="ARBA00025708"/>
    </source>
</evidence>
<dbReference type="Pfam" id="PF11265">
    <property type="entry name" value="Med25_VWA"/>
    <property type="match status" value="2"/>
</dbReference>
<dbReference type="InterPro" id="IPR004839">
    <property type="entry name" value="Aminotransferase_I/II_large"/>
</dbReference>
<feature type="compositionally biased region" description="Polar residues" evidence="16">
    <location>
        <begin position="453"/>
        <end position="469"/>
    </location>
</feature>
<feature type="compositionally biased region" description="Low complexity" evidence="16">
    <location>
        <begin position="798"/>
        <end position="812"/>
    </location>
</feature>
<reference evidence="20 21" key="2">
    <citation type="journal article" date="2022" name="Mol. Biol. Evol.">
        <title>Comparative Genomics Reveals Insights into the Divergent Evolution of Astigmatic Mites and Household Pest Adaptations.</title>
        <authorList>
            <person name="Xiong Q."/>
            <person name="Wan A.T."/>
            <person name="Liu X."/>
            <person name="Fung C.S."/>
            <person name="Xiao X."/>
            <person name="Malainual N."/>
            <person name="Hou J."/>
            <person name="Wang L."/>
            <person name="Wang M."/>
            <person name="Yang K.Y."/>
            <person name="Cui Y."/>
            <person name="Leung E.L."/>
            <person name="Nong W."/>
            <person name="Shin S.K."/>
            <person name="Au S.W."/>
            <person name="Jeong K.Y."/>
            <person name="Chew F.T."/>
            <person name="Hui J.H."/>
            <person name="Leung T.F."/>
            <person name="Tungtrongchitr A."/>
            <person name="Zhong N."/>
            <person name="Liu Z."/>
            <person name="Tsui S.K."/>
        </authorList>
    </citation>
    <scope>NUCLEOTIDE SEQUENCE [LARGE SCALE GENOMIC DNA]</scope>
    <source>
        <strain evidence="20">Derp</strain>
    </source>
</reference>
<feature type="compositionally biased region" description="Polar residues" evidence="16">
    <location>
        <begin position="503"/>
        <end position="513"/>
    </location>
</feature>
<feature type="compositionally biased region" description="Low complexity" evidence="16">
    <location>
        <begin position="978"/>
        <end position="996"/>
    </location>
</feature>
<evidence type="ECO:0000256" key="16">
    <source>
        <dbReference type="SAM" id="MobiDB-lite"/>
    </source>
</evidence>
<dbReference type="Proteomes" id="UP000887458">
    <property type="component" value="Unassembled WGS sequence"/>
</dbReference>
<evidence type="ECO:0000256" key="5">
    <source>
        <dbReference type="ARBA" id="ARBA00022679"/>
    </source>
</evidence>
<feature type="region of interest" description="Disordered" evidence="16">
    <location>
        <begin position="412"/>
        <end position="616"/>
    </location>
</feature>
<keyword evidence="5" id="KW-0808">Transferase</keyword>
<dbReference type="InterPro" id="IPR021419">
    <property type="entry name" value="Mediator_Med25_VWA"/>
</dbReference>
<dbReference type="EC" id="2.6.1.2" evidence="13"/>
<evidence type="ECO:0000259" key="17">
    <source>
        <dbReference type="Pfam" id="PF00155"/>
    </source>
</evidence>
<protein>
    <recommendedName>
        <fullName evidence="13">alanine transaminase</fullName>
        <ecNumber evidence="13">2.6.1.2</ecNumber>
    </recommendedName>
    <alternativeName>
        <fullName evidence="14">Mediator complex subunit 25</fullName>
    </alternativeName>
</protein>
<evidence type="ECO:0000256" key="15">
    <source>
        <dbReference type="ARBA" id="ARBA00047412"/>
    </source>
</evidence>
<feature type="region of interest" description="Disordered" evidence="16">
    <location>
        <begin position="978"/>
        <end position="1000"/>
    </location>
</feature>
<feature type="compositionally biased region" description="Polar residues" evidence="16">
    <location>
        <begin position="876"/>
        <end position="885"/>
    </location>
</feature>
<dbReference type="InterPro" id="IPR038196">
    <property type="entry name" value="Med25_PTOV_sf"/>
</dbReference>
<evidence type="ECO:0000313" key="21">
    <source>
        <dbReference type="Proteomes" id="UP000887458"/>
    </source>
</evidence>
<evidence type="ECO:0000256" key="1">
    <source>
        <dbReference type="ARBA" id="ARBA00001933"/>
    </source>
</evidence>
<evidence type="ECO:0000256" key="4">
    <source>
        <dbReference type="ARBA" id="ARBA00022576"/>
    </source>
</evidence>
<comment type="similarity">
    <text evidence="12">Belongs to the class-I pyridoxal-phosphate-dependent aminotransferase family. Alanine aminotransferase subfamily.</text>
</comment>
<name>A0ABQ8J2T7_DERPT</name>
<sequence>MVISSTTISTSSASVSSPGQFIPCTTTTTVTSTTTSSASTITGNISTSVTTIGGVSGGGTSGNCSDVVVDVVFVIEATAHISPYVESLKTNYIIPTIEYFNGINGGCNDDRFGDFGGHLNYSSSTLYGLVTFMSMDCRPDSASFCYAPTSNSNTFLQYLEKIQFIGGAGDSSSHIAEGLCTAISLFDDCQNLRDKCLKEQFKYDSNGGGGGGVDGGQQSPAPVNSKKYLILICNSTPYMEPVYESPVYCGYTIDELMNIMIEKGIHFSVFSPRKMKFLYKLFENGGGKLSTALTKNYAKDRRHLVLLNGFQLQEKDISPMSQPLPSQPAVIEQQQQQDKCQPQQQISQGIKRPLSPSTHQPVSASQPPHSALLGPQQSQPSMLTNPNQLMSLNRPQIEQQNVQQQQSNNLVQQFGQQQQPQQQPQQQQQLGIRQVGSPSIGHWNNGAAKQVPSPVSQMSVRTQLPQSVRQRVPTPQPTTANQISMNQQQQTSQQTQLPGLVPQQHQNVRPMNVQQQQQQQSQTMVRPVSNNGNMRPQPSPFSQAVPSPSQPQQSPMMRGTAVMSPMNPVQSPMSQSQPSQQQQQFIQQQSQMNQMSHLHPQQQQQQPGQQQMQQQQVTMNTAVSQGQMMNIPGTMSTMMSQNHQRTRIWNGVIEYTDKAQSLANPQSKISYPLECQITYQPNNNEPEFKADKWPEKLILCTVPKTLMNRLSPIFKNNSYQVHFHFPNESQGLQLLCKAMGSMVGCIQLTTPANIRIIIVFYLPDKKLFLGFIPHDQEEFMNSMKQLVETHKKEQNVKQKMIMQMQQQHQQQQNSNNSGGGPSTLMSNQQIQQPSNQQLVHQMNTGPNGNQIVQIIHQQGQHHQQHVGQQQQQQQQPTTMIQTGNNSNNQMFQVQIPSMNNNQLQQQQQQPQQQQMTSMASNILPSNVQMMNTQSTMANVNKNFQMANPNVTMVTTSTGCIPVSINSFVQVQSGPSNIQQAQQQQQQQFQINQQQQQSNPMNTGTATMELKIFSVFFLFICSRKKFTKIISQKKTELTMNSTRPIQRNNCCRHTITLDNINDNVKRLEYAVRGPLVIRAGVIENELRQSSNHHPKPFNEVIRANIGDCHAMGQRPLTFLRQVLACASDDSLLNYPNYPDDVKERTRLILKYCGGQSVGAYSDSTGVEIIRKHCAEYITKRDGIESEWRDIVLTTGASEGIRSVLALINTISTDTLPSGVMIPIPQYPLYSATITEYGMYPINYYLDEDNQWSLNIDELKRSLNEAKGKCKPKAIVVINPGNPTGSVLTKKNIEDIIHFAKENKILIIADEVYQHNIWDGEFFSFKKILNELNEDIELASVMSASKGYMGECGLRESLKYRAKLVADTFNEIPGIKSNKVAGAMYAFPQIDLPKKAQEKAAELGQKPDFFYAMNLLETTGICVVPGSGFGQIPGTYHFRTTILPQNEKLETMMKKFKEFHQNFMKQYS</sequence>
<keyword evidence="9" id="KW-0804">Transcription</keyword>
<dbReference type="Pfam" id="PF11232">
    <property type="entry name" value="Med25"/>
    <property type="match status" value="1"/>
</dbReference>
<evidence type="ECO:0000313" key="20">
    <source>
        <dbReference type="EMBL" id="KAH9416887.1"/>
    </source>
</evidence>
<gene>
    <name evidence="20" type="primary">GPT2_2</name>
    <name evidence="20" type="ORF">DERP_013858</name>
</gene>
<feature type="compositionally biased region" description="Low complexity" evidence="16">
    <location>
        <begin position="826"/>
        <end position="837"/>
    </location>
</feature>
<dbReference type="Gene3D" id="2.40.290.30">
    <property type="entry name" value="Mediator complex subunit 25, ACID domain"/>
    <property type="match status" value="1"/>
</dbReference>
<comment type="subunit">
    <text evidence="3">Homodimer.</text>
</comment>
<evidence type="ECO:0000256" key="6">
    <source>
        <dbReference type="ARBA" id="ARBA00022898"/>
    </source>
</evidence>
<feature type="compositionally biased region" description="Low complexity" evidence="16">
    <location>
        <begin position="540"/>
        <end position="555"/>
    </location>
</feature>
<accession>A0ABQ8J2T7</accession>
<evidence type="ECO:0000256" key="2">
    <source>
        <dbReference type="ARBA" id="ARBA00004123"/>
    </source>
</evidence>